<sequence>MSADVLERAEPSTPPTFEAPRPRGLGAKTWAATWPKLLAVGIAVGVWQVVALSGWKPDYLLPGPGQTFSRLWEAAVDPDGRLWSSLGTTLRRGLFGFFIALLLGSLLGIAVSRWRVLRAGIGSLITGLQTMPSVAWFPLALLLFGLTENAITFVIVLGAAPSIANGIISGIDEVPPNLLRAGHMLGARGVDRYRYVVLPAALPSYVSGLKQGWAFSWRSLLAGELLVSVPGVVALGSDMSNARNLGQADLVIALMIVILLIGMVVDVVFSSLTNRIRRRRGLTGLDSVPS</sequence>
<evidence type="ECO:0000259" key="9">
    <source>
        <dbReference type="PROSITE" id="PS50928"/>
    </source>
</evidence>
<name>A0ABX8EIF2_9ACTN</name>
<keyword evidence="3" id="KW-1003">Cell membrane</keyword>
<dbReference type="PROSITE" id="PS50928">
    <property type="entry name" value="ABC_TM1"/>
    <property type="match status" value="1"/>
</dbReference>
<keyword evidence="2 7" id="KW-0813">Transport</keyword>
<keyword evidence="4 7" id="KW-0812">Transmembrane</keyword>
<feature type="compositionally biased region" description="Basic and acidic residues" evidence="8">
    <location>
        <begin position="1"/>
        <end position="10"/>
    </location>
</feature>
<feature type="region of interest" description="Disordered" evidence="8">
    <location>
        <begin position="1"/>
        <end position="22"/>
    </location>
</feature>
<gene>
    <name evidence="10" type="primary">ssuC_1</name>
    <name evidence="10" type="ORF">ENKNEFLB_01762</name>
</gene>
<dbReference type="PANTHER" id="PTHR30151">
    <property type="entry name" value="ALKANE SULFONATE ABC TRANSPORTER-RELATED, MEMBRANE SUBUNIT"/>
    <property type="match status" value="1"/>
</dbReference>
<dbReference type="SUPFAM" id="SSF161098">
    <property type="entry name" value="MetI-like"/>
    <property type="match status" value="1"/>
</dbReference>
<proteinExistence type="inferred from homology"/>
<keyword evidence="5 7" id="KW-1133">Transmembrane helix</keyword>
<evidence type="ECO:0000256" key="7">
    <source>
        <dbReference type="RuleBase" id="RU363032"/>
    </source>
</evidence>
<feature type="transmembrane region" description="Helical" evidence="7">
    <location>
        <begin position="250"/>
        <end position="272"/>
    </location>
</feature>
<dbReference type="Pfam" id="PF00528">
    <property type="entry name" value="BPD_transp_1"/>
    <property type="match status" value="1"/>
</dbReference>
<organism evidence="10 11">
    <name type="scientific">Nocardioides aquaticus</name>
    <dbReference type="NCBI Taxonomy" id="160826"/>
    <lineage>
        <taxon>Bacteria</taxon>
        <taxon>Bacillati</taxon>
        <taxon>Actinomycetota</taxon>
        <taxon>Actinomycetes</taxon>
        <taxon>Propionibacteriales</taxon>
        <taxon>Nocardioidaceae</taxon>
        <taxon>Nocardioides</taxon>
    </lineage>
</organism>
<dbReference type="InterPro" id="IPR000515">
    <property type="entry name" value="MetI-like"/>
</dbReference>
<accession>A0ABX8EIF2</accession>
<keyword evidence="11" id="KW-1185">Reference proteome</keyword>
<evidence type="ECO:0000256" key="2">
    <source>
        <dbReference type="ARBA" id="ARBA00022448"/>
    </source>
</evidence>
<evidence type="ECO:0000256" key="1">
    <source>
        <dbReference type="ARBA" id="ARBA00004651"/>
    </source>
</evidence>
<evidence type="ECO:0000313" key="10">
    <source>
        <dbReference type="EMBL" id="QVT79381.1"/>
    </source>
</evidence>
<dbReference type="PANTHER" id="PTHR30151:SF40">
    <property type="entry name" value="TRANSPORT SYSTEM INTEGRAL MEMBRANE PROTEIN"/>
    <property type="match status" value="1"/>
</dbReference>
<comment type="subcellular location">
    <subcellularLocation>
        <location evidence="1 7">Cell membrane</location>
        <topology evidence="1 7">Multi-pass membrane protein</topology>
    </subcellularLocation>
</comment>
<dbReference type="Proteomes" id="UP000679307">
    <property type="component" value="Chromosome"/>
</dbReference>
<dbReference type="InterPro" id="IPR035906">
    <property type="entry name" value="MetI-like_sf"/>
</dbReference>
<evidence type="ECO:0000313" key="11">
    <source>
        <dbReference type="Proteomes" id="UP000679307"/>
    </source>
</evidence>
<comment type="similarity">
    <text evidence="7">Belongs to the binding-protein-dependent transport system permease family.</text>
</comment>
<dbReference type="CDD" id="cd06261">
    <property type="entry name" value="TM_PBP2"/>
    <property type="match status" value="1"/>
</dbReference>
<keyword evidence="6 7" id="KW-0472">Membrane</keyword>
<reference evidence="10 11" key="1">
    <citation type="submission" date="2021-05" db="EMBL/GenBank/DDBJ databases">
        <title>Complete genome of Nocardioides aquaticus KCTC 9944T isolated from meromictic and hypersaline Ekho Lake, Antarctica.</title>
        <authorList>
            <person name="Hwang K."/>
            <person name="Kim K.M."/>
            <person name="Choe H."/>
        </authorList>
    </citation>
    <scope>NUCLEOTIDE SEQUENCE [LARGE SCALE GENOMIC DNA]</scope>
    <source>
        <strain evidence="10 11">KCTC 9944</strain>
    </source>
</reference>
<evidence type="ECO:0000256" key="8">
    <source>
        <dbReference type="SAM" id="MobiDB-lite"/>
    </source>
</evidence>
<evidence type="ECO:0000256" key="4">
    <source>
        <dbReference type="ARBA" id="ARBA00022692"/>
    </source>
</evidence>
<evidence type="ECO:0000256" key="5">
    <source>
        <dbReference type="ARBA" id="ARBA00022989"/>
    </source>
</evidence>
<dbReference type="EMBL" id="CP075371">
    <property type="protein sequence ID" value="QVT79381.1"/>
    <property type="molecule type" value="Genomic_DNA"/>
</dbReference>
<protein>
    <submittedName>
        <fullName evidence="10">Aliphatic sulfonates transport permease protein SsuC</fullName>
    </submittedName>
</protein>
<evidence type="ECO:0000256" key="3">
    <source>
        <dbReference type="ARBA" id="ARBA00022475"/>
    </source>
</evidence>
<evidence type="ECO:0000256" key="6">
    <source>
        <dbReference type="ARBA" id="ARBA00023136"/>
    </source>
</evidence>
<dbReference type="RefSeq" id="WP_214058849.1">
    <property type="nucleotide sequence ID" value="NZ_BAAAHS010000163.1"/>
</dbReference>
<dbReference type="Gene3D" id="1.10.3720.10">
    <property type="entry name" value="MetI-like"/>
    <property type="match status" value="1"/>
</dbReference>
<feature type="transmembrane region" description="Helical" evidence="7">
    <location>
        <begin position="93"/>
        <end position="112"/>
    </location>
</feature>
<feature type="transmembrane region" description="Helical" evidence="7">
    <location>
        <begin position="220"/>
        <end position="238"/>
    </location>
</feature>
<feature type="domain" description="ABC transmembrane type-1" evidence="9">
    <location>
        <begin position="86"/>
        <end position="269"/>
    </location>
</feature>